<sequence>MTIRARSHTGGLEPAPVIDYPEMTIAGINHIAGG</sequence>
<organism evidence="1 2">
    <name type="scientific">Pseudochelatococcus contaminans</name>
    <dbReference type="NCBI Taxonomy" id="1538103"/>
    <lineage>
        <taxon>Bacteria</taxon>
        <taxon>Pseudomonadati</taxon>
        <taxon>Pseudomonadota</taxon>
        <taxon>Alphaproteobacteria</taxon>
        <taxon>Hyphomicrobiales</taxon>
        <taxon>Chelatococcaceae</taxon>
        <taxon>Pseudochelatococcus</taxon>
    </lineage>
</organism>
<accession>A0A7W5Z3N1</accession>
<proteinExistence type="predicted"/>
<evidence type="ECO:0000313" key="2">
    <source>
        <dbReference type="Proteomes" id="UP000537592"/>
    </source>
</evidence>
<dbReference type="EMBL" id="JACICC010000002">
    <property type="protein sequence ID" value="MBB3809147.1"/>
    <property type="molecule type" value="Genomic_DNA"/>
</dbReference>
<protein>
    <submittedName>
        <fullName evidence="1">Uncharacterized protein</fullName>
    </submittedName>
</protein>
<dbReference type="AlphaFoldDB" id="A0A7W5Z3N1"/>
<comment type="caution">
    <text evidence="1">The sequence shown here is derived from an EMBL/GenBank/DDBJ whole genome shotgun (WGS) entry which is preliminary data.</text>
</comment>
<reference evidence="1 2" key="1">
    <citation type="submission" date="2020-08" db="EMBL/GenBank/DDBJ databases">
        <title>Genomic Encyclopedia of Type Strains, Phase IV (KMG-IV): sequencing the most valuable type-strain genomes for metagenomic binning, comparative biology and taxonomic classification.</title>
        <authorList>
            <person name="Goeker M."/>
        </authorList>
    </citation>
    <scope>NUCLEOTIDE SEQUENCE [LARGE SCALE GENOMIC DNA]</scope>
    <source>
        <strain evidence="1 2">DSM 28760</strain>
    </source>
</reference>
<evidence type="ECO:0000313" key="1">
    <source>
        <dbReference type="EMBL" id="MBB3809147.1"/>
    </source>
</evidence>
<name>A0A7W5Z3N1_9HYPH</name>
<keyword evidence="2" id="KW-1185">Reference proteome</keyword>
<dbReference type="Proteomes" id="UP000537592">
    <property type="component" value="Unassembled WGS sequence"/>
</dbReference>
<gene>
    <name evidence="1" type="ORF">FHS81_001217</name>
</gene>